<proteinExistence type="predicted"/>
<dbReference type="Proteomes" id="UP001497516">
    <property type="component" value="Chromosome 1"/>
</dbReference>
<sequence>MQHENARVLWEELKKHFGLPNAIKLANLEDQITTCKQGSLDITQYYTAFKGLWEENLQFNTIVECDCVPQRTRPCAAVEAFKQKQEVEYLIRFLKGFRPEYDVFHTQMLMRKPLPM</sequence>
<accession>A0AAV2CJW9</accession>
<organism evidence="1 2">
    <name type="scientific">Linum trigynum</name>
    <dbReference type="NCBI Taxonomy" id="586398"/>
    <lineage>
        <taxon>Eukaryota</taxon>
        <taxon>Viridiplantae</taxon>
        <taxon>Streptophyta</taxon>
        <taxon>Embryophyta</taxon>
        <taxon>Tracheophyta</taxon>
        <taxon>Spermatophyta</taxon>
        <taxon>Magnoliopsida</taxon>
        <taxon>eudicotyledons</taxon>
        <taxon>Gunneridae</taxon>
        <taxon>Pentapetalae</taxon>
        <taxon>rosids</taxon>
        <taxon>fabids</taxon>
        <taxon>Malpighiales</taxon>
        <taxon>Linaceae</taxon>
        <taxon>Linum</taxon>
    </lineage>
</organism>
<reference evidence="1 2" key="1">
    <citation type="submission" date="2024-04" db="EMBL/GenBank/DDBJ databases">
        <authorList>
            <person name="Fracassetti M."/>
        </authorList>
    </citation>
    <scope>NUCLEOTIDE SEQUENCE [LARGE SCALE GENOMIC DNA]</scope>
</reference>
<keyword evidence="2" id="KW-1185">Reference proteome</keyword>
<evidence type="ECO:0000313" key="2">
    <source>
        <dbReference type="Proteomes" id="UP001497516"/>
    </source>
</evidence>
<dbReference type="EMBL" id="OZ034813">
    <property type="protein sequence ID" value="CAL1356207.1"/>
    <property type="molecule type" value="Genomic_DNA"/>
</dbReference>
<evidence type="ECO:0000313" key="1">
    <source>
        <dbReference type="EMBL" id="CAL1356207.1"/>
    </source>
</evidence>
<dbReference type="PANTHER" id="PTHR37610:SF55">
    <property type="entry name" value="RETROTRANSPOSON COPIA-LIKE N-TERMINAL DOMAIN-CONTAINING PROTEIN"/>
    <property type="match status" value="1"/>
</dbReference>
<name>A0AAV2CJW9_9ROSI</name>
<evidence type="ECO:0008006" key="3">
    <source>
        <dbReference type="Google" id="ProtNLM"/>
    </source>
</evidence>
<dbReference type="AlphaFoldDB" id="A0AAV2CJW9"/>
<dbReference type="PANTHER" id="PTHR37610">
    <property type="entry name" value="CCHC-TYPE DOMAIN-CONTAINING PROTEIN"/>
    <property type="match status" value="1"/>
</dbReference>
<protein>
    <recommendedName>
        <fullName evidence="3">Retrotransposon gag domain-containing protein</fullName>
    </recommendedName>
</protein>
<gene>
    <name evidence="1" type="ORF">LTRI10_LOCUS3923</name>
</gene>